<comment type="caution">
    <text evidence="1">The sequence shown here is derived from an EMBL/GenBank/DDBJ whole genome shotgun (WGS) entry which is preliminary data.</text>
</comment>
<protein>
    <submittedName>
        <fullName evidence="1">Uncharacterized protein</fullName>
    </submittedName>
</protein>
<sequence length="151" mass="17028">MTYLEADSATPDPFPERQFVDAPHVTSLPDLVDRWHLILDGEFFDQRSVWMLWFDERGHQLPVVVPIDGLPDDLDERFLSGVQSICNVTRDAGAHSFAMALSRRGTSQITTIDKQQTRALLAWGRSLDLKVWPIHLATSGSVREITVDDLA</sequence>
<dbReference type="Proteomes" id="UP000237752">
    <property type="component" value="Unassembled WGS sequence"/>
</dbReference>
<organism evidence="1 2">
    <name type="scientific">Antricoccus suffuscus</name>
    <dbReference type="NCBI Taxonomy" id="1629062"/>
    <lineage>
        <taxon>Bacteria</taxon>
        <taxon>Bacillati</taxon>
        <taxon>Actinomycetota</taxon>
        <taxon>Actinomycetes</taxon>
        <taxon>Geodermatophilales</taxon>
        <taxon>Antricoccaceae</taxon>
        <taxon>Antricoccus</taxon>
    </lineage>
</organism>
<name>A0A2T1A4M2_9ACTN</name>
<gene>
    <name evidence="1" type="ORF">CLV47_102233</name>
</gene>
<reference evidence="1 2" key="1">
    <citation type="submission" date="2018-03" db="EMBL/GenBank/DDBJ databases">
        <title>Genomic Encyclopedia of Archaeal and Bacterial Type Strains, Phase II (KMG-II): from individual species to whole genera.</title>
        <authorList>
            <person name="Goeker M."/>
        </authorList>
    </citation>
    <scope>NUCLEOTIDE SEQUENCE [LARGE SCALE GENOMIC DNA]</scope>
    <source>
        <strain evidence="1 2">DSM 100065</strain>
    </source>
</reference>
<evidence type="ECO:0000313" key="2">
    <source>
        <dbReference type="Proteomes" id="UP000237752"/>
    </source>
</evidence>
<dbReference type="OrthoDB" id="5188445at2"/>
<dbReference type="RefSeq" id="WP_146135272.1">
    <property type="nucleotide sequence ID" value="NZ_PVUE01000002.1"/>
</dbReference>
<dbReference type="AlphaFoldDB" id="A0A2T1A4M2"/>
<keyword evidence="2" id="KW-1185">Reference proteome</keyword>
<dbReference type="EMBL" id="PVUE01000002">
    <property type="protein sequence ID" value="PRZ43545.1"/>
    <property type="molecule type" value="Genomic_DNA"/>
</dbReference>
<proteinExistence type="predicted"/>
<accession>A0A2T1A4M2</accession>
<evidence type="ECO:0000313" key="1">
    <source>
        <dbReference type="EMBL" id="PRZ43545.1"/>
    </source>
</evidence>